<name>A0A2V1IP70_9BACT</name>
<comment type="similarity">
    <text evidence="1">Belongs to the 'phage' integrase family.</text>
</comment>
<dbReference type="GO" id="GO:0015074">
    <property type="term" value="P:DNA integration"/>
    <property type="evidence" value="ECO:0007669"/>
    <property type="project" value="InterPro"/>
</dbReference>
<evidence type="ECO:0000259" key="4">
    <source>
        <dbReference type="PROSITE" id="PS51898"/>
    </source>
</evidence>
<evidence type="ECO:0000256" key="3">
    <source>
        <dbReference type="ARBA" id="ARBA00023172"/>
    </source>
</evidence>
<dbReference type="PANTHER" id="PTHR30349">
    <property type="entry name" value="PHAGE INTEGRASE-RELATED"/>
    <property type="match status" value="1"/>
</dbReference>
<accession>A0A2V1IP70</accession>
<dbReference type="InterPro" id="IPR050090">
    <property type="entry name" value="Tyrosine_recombinase_XerCD"/>
</dbReference>
<keyword evidence="3" id="KW-0233">DNA recombination</keyword>
<comment type="caution">
    <text evidence="5">The sequence shown here is derived from an EMBL/GenBank/DDBJ whole genome shotgun (WGS) entry which is preliminary data.</text>
</comment>
<dbReference type="InterPro" id="IPR002104">
    <property type="entry name" value="Integrase_catalytic"/>
</dbReference>
<dbReference type="GeneID" id="93425204"/>
<dbReference type="Proteomes" id="UP000244925">
    <property type="component" value="Unassembled WGS sequence"/>
</dbReference>
<sequence>MATITRSLSSKVNGNGESEIMLRLTVSRELRLRLRSGVFIEPSRFREGKFIMPRADRKTLAKLQIISDNLSSLECRLISLSVNTPANQLNKEFFEDAIMRHNHPELFETVPVSRSLFDTFNEYLDTTQDGTKLSSHYKVLARLLDRYEKYKRKSTRQKFQLTLEDFNGAMVDDFKQFVIDEPRIYEKYPSIYKDASDVVETKRKPRKPEQRGHNAVIAIMKRLRAFFNWCVKRGYITRTPFASCTSIGAEKYGVPYYITLEERDKIADRDFSFKKSLEVQRDIFIFQCLIGCRVSDLMELTPENIINGAVEYMPNKTKGERPEVVRVPLNSRAKALVRKYKGVDEKGRLFPFISTQKYNQAIKDIFTLCGITRVVTVLNPKTGEEERKPLNEIASSHMARRTFVGNLYKKVKDPSLVGALSGHKEGSKAFARYRDIDEDIKKELVNLLD</sequence>
<dbReference type="RefSeq" id="WP_107036806.1">
    <property type="nucleotide sequence ID" value="NZ_CP098825.1"/>
</dbReference>
<dbReference type="EMBL" id="PUBV01000031">
    <property type="protein sequence ID" value="PWB06215.1"/>
    <property type="molecule type" value="Genomic_DNA"/>
</dbReference>
<dbReference type="PANTHER" id="PTHR30349:SF64">
    <property type="entry name" value="PROPHAGE INTEGRASE INTD-RELATED"/>
    <property type="match status" value="1"/>
</dbReference>
<feature type="domain" description="Tyr recombinase" evidence="4">
    <location>
        <begin position="253"/>
        <end position="446"/>
    </location>
</feature>
<dbReference type="InterPro" id="IPR010998">
    <property type="entry name" value="Integrase_recombinase_N"/>
</dbReference>
<gene>
    <name evidence="5" type="ORF">C5O25_11075</name>
</gene>
<dbReference type="InterPro" id="IPR011010">
    <property type="entry name" value="DNA_brk_join_enz"/>
</dbReference>
<organism evidence="5 6">
    <name type="scientific">Paramuribaculum intestinale</name>
    <dbReference type="NCBI Taxonomy" id="2094151"/>
    <lineage>
        <taxon>Bacteria</taxon>
        <taxon>Pseudomonadati</taxon>
        <taxon>Bacteroidota</taxon>
        <taxon>Bacteroidia</taxon>
        <taxon>Bacteroidales</taxon>
        <taxon>Muribaculaceae</taxon>
        <taxon>Paramuribaculum</taxon>
    </lineage>
</organism>
<proteinExistence type="inferred from homology"/>
<evidence type="ECO:0000256" key="1">
    <source>
        <dbReference type="ARBA" id="ARBA00008857"/>
    </source>
</evidence>
<dbReference type="GO" id="GO:0006310">
    <property type="term" value="P:DNA recombination"/>
    <property type="evidence" value="ECO:0007669"/>
    <property type="project" value="UniProtKB-KW"/>
</dbReference>
<dbReference type="Gene3D" id="1.10.443.10">
    <property type="entry name" value="Intergrase catalytic core"/>
    <property type="match status" value="1"/>
</dbReference>
<dbReference type="GO" id="GO:0003677">
    <property type="term" value="F:DNA binding"/>
    <property type="evidence" value="ECO:0007669"/>
    <property type="project" value="UniProtKB-KW"/>
</dbReference>
<keyword evidence="6" id="KW-1185">Reference proteome</keyword>
<reference evidence="6" key="1">
    <citation type="submission" date="2018-02" db="EMBL/GenBank/DDBJ databases">
        <authorList>
            <person name="Clavel T."/>
            <person name="Strowig T."/>
        </authorList>
    </citation>
    <scope>NUCLEOTIDE SEQUENCE [LARGE SCALE GENOMIC DNA]</scope>
    <source>
        <strain evidence="6">DSM 100764</strain>
    </source>
</reference>
<dbReference type="InterPro" id="IPR013762">
    <property type="entry name" value="Integrase-like_cat_sf"/>
</dbReference>
<evidence type="ECO:0000256" key="2">
    <source>
        <dbReference type="ARBA" id="ARBA00023125"/>
    </source>
</evidence>
<dbReference type="AlphaFoldDB" id="A0A2V1IP70"/>
<evidence type="ECO:0000313" key="5">
    <source>
        <dbReference type="EMBL" id="PWB06215.1"/>
    </source>
</evidence>
<keyword evidence="2" id="KW-0238">DNA-binding</keyword>
<dbReference type="SUPFAM" id="SSF56349">
    <property type="entry name" value="DNA breaking-rejoining enzymes"/>
    <property type="match status" value="1"/>
</dbReference>
<dbReference type="PROSITE" id="PS51898">
    <property type="entry name" value="TYR_RECOMBINASE"/>
    <property type="match status" value="1"/>
</dbReference>
<dbReference type="Gene3D" id="1.10.150.130">
    <property type="match status" value="1"/>
</dbReference>
<evidence type="ECO:0000313" key="6">
    <source>
        <dbReference type="Proteomes" id="UP000244925"/>
    </source>
</evidence>
<dbReference type="Pfam" id="PF00589">
    <property type="entry name" value="Phage_integrase"/>
    <property type="match status" value="1"/>
</dbReference>
<protein>
    <submittedName>
        <fullName evidence="5">Recombinase</fullName>
    </submittedName>
</protein>
<dbReference type="CDD" id="cd01185">
    <property type="entry name" value="INTN1_C_like"/>
    <property type="match status" value="1"/>
</dbReference>